<name>A0A9Q8SBX5_9PEZI</name>
<gene>
    <name evidence="1" type="ORF">CLUP02_01228</name>
</gene>
<accession>A0A9Q8SBX5</accession>
<sequence>MVDRAHQKYQMNSTRTFAEVLTIQTAWVLNLGAEMSKQLAAQCRTTMGLRSRYTGTHRPRLNISSELIHTQVARISRAYMSLSADKQMPQATVGISEKHKPLTSPRQARAPRSRVHSKLPQMLLLGWGRSWLRGLRCWPSPGPNLETADCRYRNTFASMPAPAIAAATLLLPTRSLLSLWTTNTCCSPIPFQFRLPKYLALPAHPAEPNPDAQNTSDIPPLNERVFPPFAN</sequence>
<protein>
    <submittedName>
        <fullName evidence="1">Uncharacterized protein</fullName>
    </submittedName>
</protein>
<evidence type="ECO:0000313" key="2">
    <source>
        <dbReference type="Proteomes" id="UP000830671"/>
    </source>
</evidence>
<evidence type="ECO:0000313" key="1">
    <source>
        <dbReference type="EMBL" id="UQC74577.1"/>
    </source>
</evidence>
<dbReference type="AlphaFoldDB" id="A0A9Q8SBX5"/>
<organism evidence="1 2">
    <name type="scientific">Colletotrichum lupini</name>
    <dbReference type="NCBI Taxonomy" id="145971"/>
    <lineage>
        <taxon>Eukaryota</taxon>
        <taxon>Fungi</taxon>
        <taxon>Dikarya</taxon>
        <taxon>Ascomycota</taxon>
        <taxon>Pezizomycotina</taxon>
        <taxon>Sordariomycetes</taxon>
        <taxon>Hypocreomycetidae</taxon>
        <taxon>Glomerellales</taxon>
        <taxon>Glomerellaceae</taxon>
        <taxon>Colletotrichum</taxon>
        <taxon>Colletotrichum acutatum species complex</taxon>
    </lineage>
</organism>
<dbReference type="GeneID" id="73335280"/>
<dbReference type="RefSeq" id="XP_049136227.1">
    <property type="nucleotide sequence ID" value="XM_049280270.1"/>
</dbReference>
<dbReference type="Proteomes" id="UP000830671">
    <property type="component" value="Chromosome 1"/>
</dbReference>
<proteinExistence type="predicted"/>
<keyword evidence="2" id="KW-1185">Reference proteome</keyword>
<reference evidence="1" key="1">
    <citation type="journal article" date="2021" name="Mol. Plant Microbe Interact.">
        <title>Complete Genome Sequence of the Plant-Pathogenic Fungus Colletotrichum lupini.</title>
        <authorList>
            <person name="Baroncelli R."/>
            <person name="Pensec F."/>
            <person name="Da Lio D."/>
            <person name="Boufleur T."/>
            <person name="Vicente I."/>
            <person name="Sarrocco S."/>
            <person name="Picot A."/>
            <person name="Baraldi E."/>
            <person name="Sukno S."/>
            <person name="Thon M."/>
            <person name="Le Floch G."/>
        </authorList>
    </citation>
    <scope>NUCLEOTIDE SEQUENCE</scope>
    <source>
        <strain evidence="1">IMI 504893</strain>
    </source>
</reference>
<dbReference type="KEGG" id="clup:CLUP02_01228"/>
<dbReference type="EMBL" id="CP019471">
    <property type="protein sequence ID" value="UQC74577.1"/>
    <property type="molecule type" value="Genomic_DNA"/>
</dbReference>